<accession>A0AAV9N1G2</accession>
<comment type="caution">
    <text evidence="4">The sequence shown here is derived from an EMBL/GenBank/DDBJ whole genome shotgun (WGS) entry which is preliminary data.</text>
</comment>
<protein>
    <recommendedName>
        <fullName evidence="6">Diacetyl reductase [(S)-acetoin forming]</fullName>
    </recommendedName>
</protein>
<name>A0AAV9N1G2_9EURO</name>
<dbReference type="RefSeq" id="XP_064702317.1">
    <property type="nucleotide sequence ID" value="XM_064851048.1"/>
</dbReference>
<dbReference type="GO" id="GO:0048038">
    <property type="term" value="F:quinone binding"/>
    <property type="evidence" value="ECO:0007669"/>
    <property type="project" value="TreeGrafter"/>
</dbReference>
<evidence type="ECO:0008006" key="6">
    <source>
        <dbReference type="Google" id="ProtNLM"/>
    </source>
</evidence>
<keyword evidence="2" id="KW-0521">NADP</keyword>
<sequence length="266" mass="27972">MPVAIVTGASRGLGRAIALRLADDGLDVAVNDIPPQSGDLDKVKVEIEQKGRRSVCVIADVTNEEEVKNMVATTVETLGELTVLVANAGIVIPKPLIETELSEFRKVVDINITGVFLCYREAAKQMIAQGKGGRIIGASSLAGFRPSPGAISYPTSKWAVRGLTQSSAMELAPYDINVNAYCPGPVDTPMWEVLDEAIGKKQGLAKGVAFEKSVEARSAFKRASTPEDVAALVSFLAGPDSRNITGQSLLVDGGKNSSGLCCTPSL</sequence>
<dbReference type="GO" id="GO:0016616">
    <property type="term" value="F:oxidoreductase activity, acting on the CH-OH group of donors, NAD or NADP as acceptor"/>
    <property type="evidence" value="ECO:0007669"/>
    <property type="project" value="TreeGrafter"/>
</dbReference>
<dbReference type="EMBL" id="JAVRRD010000029">
    <property type="protein sequence ID" value="KAK5046734.1"/>
    <property type="molecule type" value="Genomic_DNA"/>
</dbReference>
<dbReference type="Gene3D" id="3.40.50.720">
    <property type="entry name" value="NAD(P)-binding Rossmann-like Domain"/>
    <property type="match status" value="1"/>
</dbReference>
<dbReference type="InterPro" id="IPR036291">
    <property type="entry name" value="NAD(P)-bd_dom_sf"/>
</dbReference>
<dbReference type="PANTHER" id="PTHR42760:SF121">
    <property type="entry name" value="3-OXOACYL-(ACYL-CARRIER-PROTEIN) REDUCTASE"/>
    <property type="match status" value="1"/>
</dbReference>
<dbReference type="AlphaFoldDB" id="A0AAV9N1G2"/>
<dbReference type="FunFam" id="3.40.50.720:FF:000084">
    <property type="entry name" value="Short-chain dehydrogenase reductase"/>
    <property type="match status" value="1"/>
</dbReference>
<dbReference type="PRINTS" id="PR00081">
    <property type="entry name" value="GDHRDH"/>
</dbReference>
<keyword evidence="5" id="KW-1185">Reference proteome</keyword>
<dbReference type="GeneID" id="89975661"/>
<evidence type="ECO:0000256" key="3">
    <source>
        <dbReference type="RuleBase" id="RU000363"/>
    </source>
</evidence>
<evidence type="ECO:0000256" key="2">
    <source>
        <dbReference type="ARBA" id="ARBA00022857"/>
    </source>
</evidence>
<dbReference type="PRINTS" id="PR00080">
    <property type="entry name" value="SDRFAMILY"/>
</dbReference>
<evidence type="ECO:0000313" key="5">
    <source>
        <dbReference type="Proteomes" id="UP001358417"/>
    </source>
</evidence>
<evidence type="ECO:0000313" key="4">
    <source>
        <dbReference type="EMBL" id="KAK5046734.1"/>
    </source>
</evidence>
<dbReference type="GO" id="GO:0006633">
    <property type="term" value="P:fatty acid biosynthetic process"/>
    <property type="evidence" value="ECO:0007669"/>
    <property type="project" value="TreeGrafter"/>
</dbReference>
<comment type="similarity">
    <text evidence="1 3">Belongs to the short-chain dehydrogenases/reductases (SDR) family.</text>
</comment>
<dbReference type="SUPFAM" id="SSF51735">
    <property type="entry name" value="NAD(P)-binding Rossmann-fold domains"/>
    <property type="match status" value="1"/>
</dbReference>
<organism evidence="4 5">
    <name type="scientific">Exophiala bonariae</name>
    <dbReference type="NCBI Taxonomy" id="1690606"/>
    <lineage>
        <taxon>Eukaryota</taxon>
        <taxon>Fungi</taxon>
        <taxon>Dikarya</taxon>
        <taxon>Ascomycota</taxon>
        <taxon>Pezizomycotina</taxon>
        <taxon>Eurotiomycetes</taxon>
        <taxon>Chaetothyriomycetidae</taxon>
        <taxon>Chaetothyriales</taxon>
        <taxon>Herpotrichiellaceae</taxon>
        <taxon>Exophiala</taxon>
    </lineage>
</organism>
<dbReference type="Pfam" id="PF00106">
    <property type="entry name" value="adh_short"/>
    <property type="match status" value="1"/>
</dbReference>
<evidence type="ECO:0000256" key="1">
    <source>
        <dbReference type="ARBA" id="ARBA00006484"/>
    </source>
</evidence>
<dbReference type="InterPro" id="IPR002347">
    <property type="entry name" value="SDR_fam"/>
</dbReference>
<dbReference type="PANTHER" id="PTHR42760">
    <property type="entry name" value="SHORT-CHAIN DEHYDROGENASES/REDUCTASES FAMILY MEMBER"/>
    <property type="match status" value="1"/>
</dbReference>
<gene>
    <name evidence="4" type="ORF">LTR84_007495</name>
</gene>
<dbReference type="Proteomes" id="UP001358417">
    <property type="component" value="Unassembled WGS sequence"/>
</dbReference>
<reference evidence="4 5" key="1">
    <citation type="submission" date="2023-08" db="EMBL/GenBank/DDBJ databases">
        <title>Black Yeasts Isolated from many extreme environments.</title>
        <authorList>
            <person name="Coleine C."/>
            <person name="Stajich J.E."/>
            <person name="Selbmann L."/>
        </authorList>
    </citation>
    <scope>NUCLEOTIDE SEQUENCE [LARGE SCALE GENOMIC DNA]</scope>
    <source>
        <strain evidence="4 5">CCFEE 5792</strain>
    </source>
</reference>
<proteinExistence type="inferred from homology"/>